<evidence type="ECO:0000313" key="8">
    <source>
        <dbReference type="Proteomes" id="UP000604046"/>
    </source>
</evidence>
<name>A0A812PZM7_9DINO</name>
<evidence type="ECO:0000256" key="1">
    <source>
        <dbReference type="ARBA" id="ARBA00001917"/>
    </source>
</evidence>
<evidence type="ECO:0008006" key="9">
    <source>
        <dbReference type="Google" id="ProtNLM"/>
    </source>
</evidence>
<evidence type="ECO:0000313" key="7">
    <source>
        <dbReference type="EMBL" id="CAE7368179.1"/>
    </source>
</evidence>
<proteinExistence type="inferred from homology"/>
<dbReference type="AlphaFoldDB" id="A0A812PZM7"/>
<gene>
    <name evidence="7" type="ORF">SNAT2548_LOCUS20031</name>
</gene>
<reference evidence="7" key="1">
    <citation type="submission" date="2021-02" db="EMBL/GenBank/DDBJ databases">
        <authorList>
            <person name="Dougan E. K."/>
            <person name="Rhodes N."/>
            <person name="Thang M."/>
            <person name="Chan C."/>
        </authorList>
    </citation>
    <scope>NUCLEOTIDE SEQUENCE</scope>
</reference>
<dbReference type="Proteomes" id="UP000604046">
    <property type="component" value="Unassembled WGS sequence"/>
</dbReference>
<dbReference type="InterPro" id="IPR004136">
    <property type="entry name" value="NMO"/>
</dbReference>
<dbReference type="PANTHER" id="PTHR42747">
    <property type="entry name" value="NITRONATE MONOOXYGENASE-RELATED"/>
    <property type="match status" value="1"/>
</dbReference>
<keyword evidence="5" id="KW-0560">Oxidoreductase</keyword>
<dbReference type="SUPFAM" id="SSF51412">
    <property type="entry name" value="Inosine monophosphate dehydrogenase (IMPDH)"/>
    <property type="match status" value="1"/>
</dbReference>
<dbReference type="Pfam" id="PF03060">
    <property type="entry name" value="NMO"/>
    <property type="match status" value="1"/>
</dbReference>
<comment type="caution">
    <text evidence="7">The sequence shown here is derived from an EMBL/GenBank/DDBJ whole genome shotgun (WGS) entry which is preliminary data.</text>
</comment>
<dbReference type="Gene3D" id="3.20.20.70">
    <property type="entry name" value="Aldolase class I"/>
    <property type="match status" value="1"/>
</dbReference>
<keyword evidence="8" id="KW-1185">Reference proteome</keyword>
<protein>
    <recommendedName>
        <fullName evidence="9">Nitronate monooxygenase</fullName>
    </recommendedName>
</protein>
<dbReference type="OrthoDB" id="2349068at2759"/>
<keyword evidence="6" id="KW-0503">Monooxygenase</keyword>
<dbReference type="GO" id="GO:0018580">
    <property type="term" value="F:nitronate monooxygenase activity"/>
    <property type="evidence" value="ECO:0007669"/>
    <property type="project" value="InterPro"/>
</dbReference>
<keyword evidence="3" id="KW-0285">Flavoprotein</keyword>
<dbReference type="CDD" id="cd04730">
    <property type="entry name" value="NPD_like"/>
    <property type="match status" value="1"/>
</dbReference>
<accession>A0A812PZM7</accession>
<evidence type="ECO:0000256" key="6">
    <source>
        <dbReference type="ARBA" id="ARBA00023033"/>
    </source>
</evidence>
<evidence type="ECO:0000256" key="5">
    <source>
        <dbReference type="ARBA" id="ARBA00023002"/>
    </source>
</evidence>
<dbReference type="PANTHER" id="PTHR42747:SF3">
    <property type="entry name" value="NITRONATE MONOOXYGENASE-RELATED"/>
    <property type="match status" value="1"/>
</dbReference>
<evidence type="ECO:0000256" key="2">
    <source>
        <dbReference type="ARBA" id="ARBA00009881"/>
    </source>
</evidence>
<dbReference type="EMBL" id="CAJNDS010002197">
    <property type="protein sequence ID" value="CAE7368179.1"/>
    <property type="molecule type" value="Genomic_DNA"/>
</dbReference>
<sequence length="367" mass="37828">MALPRSSALAPAKAFCEAFGLRCPVIMAPMAGSSPVALAAAVANAGGMGSCGVLAMGPEQILQWTSEFRAKSQGQLQLNTWVPDPSPHRDAAKEQRVREFLARWGPEVPADAGDATIVDFDAQVAAMIEARPAVISSIMGLYSAKHVEQMKAHGIKWFAVATTVHEALAAEGAGADAIVAQGMEAGGHRGAFKAEDAARDLVGLFSLLPAIVDAVRVPVIATGGVADARGAAAAFALGASAVQMGTGLLRSPEAAIPRVWADALGTSRPEDTVASRAFSGRLGRSLKTAYTVASLAPEAPEPAPYPVQRGLTTPMRVQAAKDQRLESMMAWAGQSAGLASAKPAAEIVAEVWAGSQDILGAVPDSKY</sequence>
<keyword evidence="4" id="KW-0288">FMN</keyword>
<comment type="similarity">
    <text evidence="2">Belongs to the nitronate monooxygenase family. NMO class I subfamily.</text>
</comment>
<dbReference type="InterPro" id="IPR013785">
    <property type="entry name" value="Aldolase_TIM"/>
</dbReference>
<organism evidence="7 8">
    <name type="scientific">Symbiodinium natans</name>
    <dbReference type="NCBI Taxonomy" id="878477"/>
    <lineage>
        <taxon>Eukaryota</taxon>
        <taxon>Sar</taxon>
        <taxon>Alveolata</taxon>
        <taxon>Dinophyceae</taxon>
        <taxon>Suessiales</taxon>
        <taxon>Symbiodiniaceae</taxon>
        <taxon>Symbiodinium</taxon>
    </lineage>
</organism>
<comment type="cofactor">
    <cofactor evidence="1">
        <name>FMN</name>
        <dbReference type="ChEBI" id="CHEBI:58210"/>
    </cofactor>
</comment>
<evidence type="ECO:0000256" key="4">
    <source>
        <dbReference type="ARBA" id="ARBA00022643"/>
    </source>
</evidence>
<evidence type="ECO:0000256" key="3">
    <source>
        <dbReference type="ARBA" id="ARBA00022630"/>
    </source>
</evidence>